<feature type="transmembrane region" description="Helical" evidence="1">
    <location>
        <begin position="12"/>
        <end position="35"/>
    </location>
</feature>
<dbReference type="GO" id="GO:0016301">
    <property type="term" value="F:kinase activity"/>
    <property type="evidence" value="ECO:0007669"/>
    <property type="project" value="UniProtKB-KW"/>
</dbReference>
<keyword evidence="1" id="KW-0812">Transmembrane</keyword>
<evidence type="ECO:0000313" key="4">
    <source>
        <dbReference type="Proteomes" id="UP000644147"/>
    </source>
</evidence>
<keyword evidence="1" id="KW-1133">Transmembrane helix</keyword>
<dbReference type="InterPro" id="IPR050640">
    <property type="entry name" value="Bact_2-comp_sensor_kinase"/>
</dbReference>
<feature type="transmembrane region" description="Helical" evidence="1">
    <location>
        <begin position="85"/>
        <end position="104"/>
    </location>
</feature>
<dbReference type="Proteomes" id="UP000644147">
    <property type="component" value="Unassembled WGS sequence"/>
</dbReference>
<dbReference type="RefSeq" id="WP_200505548.1">
    <property type="nucleotide sequence ID" value="NZ_JAEHFX010000003.1"/>
</dbReference>
<keyword evidence="3" id="KW-0808">Transferase</keyword>
<reference evidence="3 4" key="1">
    <citation type="submission" date="2020-12" db="EMBL/GenBank/DDBJ databases">
        <title>Bacterial novel species Adhaeribacter sp. BT258 isolated from soil.</title>
        <authorList>
            <person name="Jung H.-Y."/>
        </authorList>
    </citation>
    <scope>NUCLEOTIDE SEQUENCE [LARGE SCALE GENOMIC DNA]</scope>
    <source>
        <strain evidence="3 4">BT258</strain>
    </source>
</reference>
<name>A0ABS1C061_9BACT</name>
<evidence type="ECO:0000313" key="3">
    <source>
        <dbReference type="EMBL" id="MBK0402789.1"/>
    </source>
</evidence>
<sequence>MKVKPTKLTLKNRLLLAAVLSIVYTNVIAFIIYGTVVYHPQHMLFDYVYSLVFFLALHQTYYWLQNQLETRLKAVTQVQRYTLGLLIFMSASMLLFTVIALVPFTLLLQPLGEIEFGMEVRLNYTINLLFSSVYYLCFTAFHILRNYHRAMINAEMLQKEIAQAQYEGLKNQINPHFLFNSLNVLSTLVHIDADLSEKFIDQLAKAYRYVLEQHDHELVVLKTEIDFINAYIFLLKIRFEDKLQVSMDIPAEKLNHYLPPLTLQLLIENAVKHNVLSRESPLVVNISVTEDDYLVVQNNLQIRTQEFASTGVGLKNITNRYEYITQRKVFFHILGKSYISKVPLLP</sequence>
<evidence type="ECO:0000256" key="1">
    <source>
        <dbReference type="SAM" id="Phobius"/>
    </source>
</evidence>
<feature type="transmembrane region" description="Helical" evidence="1">
    <location>
        <begin position="47"/>
        <end position="64"/>
    </location>
</feature>
<evidence type="ECO:0000259" key="2">
    <source>
        <dbReference type="Pfam" id="PF06580"/>
    </source>
</evidence>
<dbReference type="PANTHER" id="PTHR34220">
    <property type="entry name" value="SENSOR HISTIDINE KINASE YPDA"/>
    <property type="match status" value="1"/>
</dbReference>
<dbReference type="EMBL" id="JAEHFX010000003">
    <property type="protein sequence ID" value="MBK0402789.1"/>
    <property type="molecule type" value="Genomic_DNA"/>
</dbReference>
<dbReference type="InterPro" id="IPR010559">
    <property type="entry name" value="Sig_transdc_His_kin_internal"/>
</dbReference>
<feature type="domain" description="Signal transduction histidine kinase internal region" evidence="2">
    <location>
        <begin position="164"/>
        <end position="243"/>
    </location>
</feature>
<organism evidence="3 4">
    <name type="scientific">Adhaeribacter terrigena</name>
    <dbReference type="NCBI Taxonomy" id="2793070"/>
    <lineage>
        <taxon>Bacteria</taxon>
        <taxon>Pseudomonadati</taxon>
        <taxon>Bacteroidota</taxon>
        <taxon>Cytophagia</taxon>
        <taxon>Cytophagales</taxon>
        <taxon>Hymenobacteraceae</taxon>
        <taxon>Adhaeribacter</taxon>
    </lineage>
</organism>
<keyword evidence="3" id="KW-0418">Kinase</keyword>
<accession>A0ABS1C061</accession>
<protein>
    <submittedName>
        <fullName evidence="3">Histidine kinase</fullName>
    </submittedName>
</protein>
<dbReference type="PANTHER" id="PTHR34220:SF7">
    <property type="entry name" value="SENSOR HISTIDINE KINASE YPDA"/>
    <property type="match status" value="1"/>
</dbReference>
<keyword evidence="4" id="KW-1185">Reference proteome</keyword>
<keyword evidence="1" id="KW-0472">Membrane</keyword>
<dbReference type="Pfam" id="PF06580">
    <property type="entry name" value="His_kinase"/>
    <property type="match status" value="1"/>
</dbReference>
<comment type="caution">
    <text evidence="3">The sequence shown here is derived from an EMBL/GenBank/DDBJ whole genome shotgun (WGS) entry which is preliminary data.</text>
</comment>
<feature type="transmembrane region" description="Helical" evidence="1">
    <location>
        <begin position="124"/>
        <end position="144"/>
    </location>
</feature>
<proteinExistence type="predicted"/>
<gene>
    <name evidence="3" type="ORF">I5M27_07310</name>
</gene>